<feature type="compositionally biased region" description="Low complexity" evidence="1">
    <location>
        <begin position="21"/>
        <end position="52"/>
    </location>
</feature>
<evidence type="ECO:0000313" key="2">
    <source>
        <dbReference type="EMBL" id="EGS22291.1"/>
    </source>
</evidence>
<keyword evidence="3" id="KW-1185">Reference proteome</keyword>
<evidence type="ECO:0000256" key="1">
    <source>
        <dbReference type="SAM" id="MobiDB-lite"/>
    </source>
</evidence>
<dbReference type="STRING" id="759272.G0S2Q8"/>
<proteinExistence type="predicted"/>
<dbReference type="Proteomes" id="UP000008066">
    <property type="component" value="Unassembled WGS sequence"/>
</dbReference>
<feature type="compositionally biased region" description="Acidic residues" evidence="1">
    <location>
        <begin position="172"/>
        <end position="184"/>
    </location>
</feature>
<organism evidence="3">
    <name type="scientific">Chaetomium thermophilum (strain DSM 1495 / CBS 144.50 / IMI 039719)</name>
    <name type="common">Thermochaetoides thermophila</name>
    <dbReference type="NCBI Taxonomy" id="759272"/>
    <lineage>
        <taxon>Eukaryota</taxon>
        <taxon>Fungi</taxon>
        <taxon>Dikarya</taxon>
        <taxon>Ascomycota</taxon>
        <taxon>Pezizomycotina</taxon>
        <taxon>Sordariomycetes</taxon>
        <taxon>Sordariomycetidae</taxon>
        <taxon>Sordariales</taxon>
        <taxon>Chaetomiaceae</taxon>
        <taxon>Thermochaetoides</taxon>
    </lineage>
</organism>
<evidence type="ECO:0000313" key="3">
    <source>
        <dbReference type="Proteomes" id="UP000008066"/>
    </source>
</evidence>
<dbReference type="HOGENOM" id="CLU_399005_0_0_1"/>
<feature type="region of interest" description="Disordered" evidence="1">
    <location>
        <begin position="171"/>
        <end position="198"/>
    </location>
</feature>
<feature type="region of interest" description="Disordered" evidence="1">
    <location>
        <begin position="1"/>
        <end position="78"/>
    </location>
</feature>
<gene>
    <name evidence="2" type="ORF">CTHT_0018120</name>
</gene>
<dbReference type="RefSeq" id="XP_006692310.1">
    <property type="nucleotide sequence ID" value="XM_006692247.1"/>
</dbReference>
<dbReference type="KEGG" id="cthr:CTHT_0018120"/>
<feature type="region of interest" description="Disordered" evidence="1">
    <location>
        <begin position="553"/>
        <end position="573"/>
    </location>
</feature>
<dbReference type="OrthoDB" id="4776573at2759"/>
<dbReference type="EMBL" id="GL988040">
    <property type="protein sequence ID" value="EGS22291.1"/>
    <property type="molecule type" value="Genomic_DNA"/>
</dbReference>
<sequence>MKRRLSKRICSGENQRTPINSSSPAAAAASSSPASGSASKSVGSKESSASPSTDRVANKLRKGPPGYRSSSVTSPLAAKVPEDACPLTELTGSTIQETLQPKKTSTSSDVKAVQPVQIQLRADEQPVWDRAVEMTWAKPARKDKKADQEEEGVFLKIWKLLMEEYPSIDKTGEDEYFSDSDEISTDSSATPTLTPDKTTPTIKFVRHRSYSDLPPTVRLQLLRCLLAAHDLTTNKAIPLADKFTTSELTRYHGLNQFTALSTLLSPITRYLLINRSFRADVLATVFLTYRFHILVSALTPRMIFSRTPEGQFLARYGRLFANVVVEVDMTKLTGSKDPDAVGLVASVGVGKVKGVLDGLIVKSQVAKRPKGLPLRDFRVLVRRYFGERPQNTPAKFYASSEEVEKVLAPLKSLFPFVEKITISGGVDVTQAMEMIKSVCGAEASLSDGWFERRLPAKEWGAIQGEAAVVDFGTPADGNEMEGLWVVRYTDLGMDSVRKVQEGEVVVGCPTPTATSTAAPDNVKQAGQRVIVLDTNKLSRLPVGKTRAATAAKAEAQSQCQTQAPSQSSSGLSRTVSVSFRRALSAMGRDNLDTPFVQLPSKSLAAEKAVENKLPQPQAQCMPVAPEKEKGQEDKAGVVAVGMAGGEGKKELTGTGVFEEDWKGVKKGDTLRGGRRVLKKLGGALRSLGQN</sequence>
<reference evidence="2 3" key="1">
    <citation type="journal article" date="2011" name="Cell">
        <title>Insight into structure and assembly of the nuclear pore complex by utilizing the genome of a eukaryotic thermophile.</title>
        <authorList>
            <person name="Amlacher S."/>
            <person name="Sarges P."/>
            <person name="Flemming D."/>
            <person name="van Noort V."/>
            <person name="Kunze R."/>
            <person name="Devos D.P."/>
            <person name="Arumugam M."/>
            <person name="Bork P."/>
            <person name="Hurt E."/>
        </authorList>
    </citation>
    <scope>NUCLEOTIDE SEQUENCE [LARGE SCALE GENOMIC DNA]</scope>
    <source>
        <strain evidence="3">DSM 1495 / CBS 144.50 / IMI 039719</strain>
    </source>
</reference>
<name>G0S2Q8_CHATD</name>
<accession>G0S2Q8</accession>
<protein>
    <submittedName>
        <fullName evidence="2">Uncharacterized protein</fullName>
    </submittedName>
</protein>
<dbReference type="GeneID" id="18255850"/>
<dbReference type="AlphaFoldDB" id="G0S2Q8"/>